<protein>
    <submittedName>
        <fullName evidence="3">Chromosome undetermined SCAF14659, whole genome shotgun sequence</fullName>
    </submittedName>
</protein>
<feature type="transmembrane region" description="Helical" evidence="1">
    <location>
        <begin position="69"/>
        <end position="91"/>
    </location>
</feature>
<dbReference type="EMBL" id="CAAE01014659">
    <property type="protein sequence ID" value="CAG01747.1"/>
    <property type="molecule type" value="Genomic_DNA"/>
</dbReference>
<feature type="transmembrane region" description="Helical" evidence="1">
    <location>
        <begin position="162"/>
        <end position="184"/>
    </location>
</feature>
<evidence type="ECO:0000313" key="3">
    <source>
        <dbReference type="EMBL" id="CAG01747.1"/>
    </source>
</evidence>
<dbReference type="AlphaFoldDB" id="Q4SC85"/>
<name>Q4SC85_TETNG</name>
<proteinExistence type="predicted"/>
<feature type="transmembrane region" description="Helical" evidence="1">
    <location>
        <begin position="103"/>
        <end position="122"/>
    </location>
</feature>
<sequence>MEKESSEPRKWIESKMSQESLCWDARRPSGPLPGSDLLSPNLKPRHQELIPTPCGPIKPWSELSCPVRLYFCFTIASLLVLLGLAVSSIYRQHKDADIFDEDNFTVSLVLLIGILFCIYYIVRGVLQENRQELGAFVLSMVVLMVRSVVNFSVLGSKGKEDLLVRFVCVMCLGAVQVFCAVMLLRRPNMMAFRVGGAWESLQQQYFLLNLCFSMVTFDLQAQVLKEVKVLVWVFVMQNLPEVAFFVFLMYKKRMTYRPRELWTCAGKTATNLELQVAKKWSQDSTYTVEAAAITGALISLLIKVVLIWALVRLVHRFGQGLRERSE</sequence>
<reference evidence="3" key="2">
    <citation type="submission" date="2004-02" db="EMBL/GenBank/DDBJ databases">
        <authorList>
            <consortium name="Genoscope"/>
            <consortium name="Whitehead Institute Centre for Genome Research"/>
        </authorList>
    </citation>
    <scope>NUCLEOTIDE SEQUENCE</scope>
</reference>
<dbReference type="PANTHER" id="PTHR39299">
    <property type="entry name" value="TRANSMEMBRANE PROTEIN"/>
    <property type="match status" value="1"/>
</dbReference>
<evidence type="ECO:0000259" key="2">
    <source>
        <dbReference type="Pfam" id="PF25044"/>
    </source>
</evidence>
<keyword evidence="1" id="KW-1133">Transmembrane helix</keyword>
<keyword evidence="1" id="KW-0472">Membrane</keyword>
<feature type="transmembrane region" description="Helical" evidence="1">
    <location>
        <begin position="288"/>
        <end position="311"/>
    </location>
</feature>
<dbReference type="Pfam" id="PF25044">
    <property type="entry name" value="DUF7789"/>
    <property type="match status" value="1"/>
</dbReference>
<feature type="transmembrane region" description="Helical" evidence="1">
    <location>
        <begin position="205"/>
        <end position="223"/>
    </location>
</feature>
<feature type="transmembrane region" description="Helical" evidence="1">
    <location>
        <begin position="229"/>
        <end position="250"/>
    </location>
</feature>
<feature type="domain" description="DUF7789" evidence="2">
    <location>
        <begin position="54"/>
        <end position="184"/>
    </location>
</feature>
<organism evidence="3">
    <name type="scientific">Tetraodon nigroviridis</name>
    <name type="common">Spotted green pufferfish</name>
    <name type="synonym">Chelonodon nigroviridis</name>
    <dbReference type="NCBI Taxonomy" id="99883"/>
    <lineage>
        <taxon>Eukaryota</taxon>
        <taxon>Metazoa</taxon>
        <taxon>Chordata</taxon>
        <taxon>Craniata</taxon>
        <taxon>Vertebrata</taxon>
        <taxon>Euteleostomi</taxon>
        <taxon>Actinopterygii</taxon>
        <taxon>Neopterygii</taxon>
        <taxon>Teleostei</taxon>
        <taxon>Neoteleostei</taxon>
        <taxon>Acanthomorphata</taxon>
        <taxon>Eupercaria</taxon>
        <taxon>Tetraodontiformes</taxon>
        <taxon>Tetradontoidea</taxon>
        <taxon>Tetraodontidae</taxon>
        <taxon>Tetraodon</taxon>
    </lineage>
</organism>
<dbReference type="PANTHER" id="PTHR39299:SF1">
    <property type="entry name" value="TRANSMEMBRANE PROTEIN"/>
    <property type="match status" value="1"/>
</dbReference>
<reference evidence="3" key="1">
    <citation type="journal article" date="2004" name="Nature">
        <title>Genome duplication in the teleost fish Tetraodon nigroviridis reveals the early vertebrate proto-karyotype.</title>
        <authorList>
            <person name="Jaillon O."/>
            <person name="Aury J.-M."/>
            <person name="Brunet F."/>
            <person name="Petit J.-L."/>
            <person name="Stange-Thomann N."/>
            <person name="Mauceli E."/>
            <person name="Bouneau L."/>
            <person name="Fischer C."/>
            <person name="Ozouf-Costaz C."/>
            <person name="Bernot A."/>
            <person name="Nicaud S."/>
            <person name="Jaffe D."/>
            <person name="Fisher S."/>
            <person name="Lutfalla G."/>
            <person name="Dossat C."/>
            <person name="Segurens B."/>
            <person name="Dasilva C."/>
            <person name="Salanoubat M."/>
            <person name="Levy M."/>
            <person name="Boudet N."/>
            <person name="Castellano S."/>
            <person name="Anthouard V."/>
            <person name="Jubin C."/>
            <person name="Castelli V."/>
            <person name="Katinka M."/>
            <person name="Vacherie B."/>
            <person name="Biemont C."/>
            <person name="Skalli Z."/>
            <person name="Cattolico L."/>
            <person name="Poulain J."/>
            <person name="De Berardinis V."/>
            <person name="Cruaud C."/>
            <person name="Duprat S."/>
            <person name="Brottier P."/>
            <person name="Coutanceau J.-P."/>
            <person name="Gouzy J."/>
            <person name="Parra G."/>
            <person name="Lardier G."/>
            <person name="Chapple C."/>
            <person name="McKernan K.J."/>
            <person name="McEwan P."/>
            <person name="Bosak S."/>
            <person name="Kellis M."/>
            <person name="Volff J.-N."/>
            <person name="Guigo R."/>
            <person name="Zody M.C."/>
            <person name="Mesirov J."/>
            <person name="Lindblad-Toh K."/>
            <person name="Birren B."/>
            <person name="Nusbaum C."/>
            <person name="Kahn D."/>
            <person name="Robinson-Rechavi M."/>
            <person name="Laudet V."/>
            <person name="Schachter V."/>
            <person name="Quetier F."/>
            <person name="Saurin W."/>
            <person name="Scarpelli C."/>
            <person name="Wincker P."/>
            <person name="Lander E.S."/>
            <person name="Weissenbach J."/>
            <person name="Roest Crollius H."/>
        </authorList>
    </citation>
    <scope>NUCLEOTIDE SEQUENCE [LARGE SCALE GENOMIC DNA]</scope>
</reference>
<gene>
    <name evidence="3" type="ORF">GSTENG00020618001</name>
</gene>
<dbReference type="KEGG" id="tng:GSTEN00020618G001"/>
<keyword evidence="1" id="KW-0812">Transmembrane</keyword>
<dbReference type="InterPro" id="IPR056691">
    <property type="entry name" value="DUF7789"/>
</dbReference>
<accession>Q4SC85</accession>
<evidence type="ECO:0000256" key="1">
    <source>
        <dbReference type="SAM" id="Phobius"/>
    </source>
</evidence>
<dbReference type="OrthoDB" id="2448307at2759"/>
<feature type="transmembrane region" description="Helical" evidence="1">
    <location>
        <begin position="134"/>
        <end position="156"/>
    </location>
</feature>